<evidence type="ECO:0000313" key="2">
    <source>
        <dbReference type="Proteomes" id="UP000887013"/>
    </source>
</evidence>
<organism evidence="1 2">
    <name type="scientific">Nephila pilipes</name>
    <name type="common">Giant wood spider</name>
    <name type="synonym">Nephila maculata</name>
    <dbReference type="NCBI Taxonomy" id="299642"/>
    <lineage>
        <taxon>Eukaryota</taxon>
        <taxon>Metazoa</taxon>
        <taxon>Ecdysozoa</taxon>
        <taxon>Arthropoda</taxon>
        <taxon>Chelicerata</taxon>
        <taxon>Arachnida</taxon>
        <taxon>Araneae</taxon>
        <taxon>Araneomorphae</taxon>
        <taxon>Entelegynae</taxon>
        <taxon>Araneoidea</taxon>
        <taxon>Nephilidae</taxon>
        <taxon>Nephila</taxon>
    </lineage>
</organism>
<protein>
    <submittedName>
        <fullName evidence="1">Uncharacterized protein</fullName>
    </submittedName>
</protein>
<dbReference type="OrthoDB" id="2019884at2759"/>
<gene>
    <name evidence="1" type="primary">AVEN_2704_1</name>
    <name evidence="1" type="ORF">NPIL_131711</name>
</gene>
<dbReference type="Proteomes" id="UP000887013">
    <property type="component" value="Unassembled WGS sequence"/>
</dbReference>
<proteinExistence type="predicted"/>
<dbReference type="AlphaFoldDB" id="A0A8X6UJE3"/>
<accession>A0A8X6UJE3</accession>
<reference evidence="1" key="1">
    <citation type="submission" date="2020-08" db="EMBL/GenBank/DDBJ databases">
        <title>Multicomponent nature underlies the extraordinary mechanical properties of spider dragline silk.</title>
        <authorList>
            <person name="Kono N."/>
            <person name="Nakamura H."/>
            <person name="Mori M."/>
            <person name="Yoshida Y."/>
            <person name="Ohtoshi R."/>
            <person name="Malay A.D."/>
            <person name="Moran D.A.P."/>
            <person name="Tomita M."/>
            <person name="Numata K."/>
            <person name="Arakawa K."/>
        </authorList>
    </citation>
    <scope>NUCLEOTIDE SEQUENCE</scope>
</reference>
<name>A0A8X6UJE3_NEPPI</name>
<dbReference type="EMBL" id="BMAW01081201">
    <property type="protein sequence ID" value="GFU23358.1"/>
    <property type="molecule type" value="Genomic_DNA"/>
</dbReference>
<comment type="caution">
    <text evidence="1">The sequence shown here is derived from an EMBL/GenBank/DDBJ whole genome shotgun (WGS) entry which is preliminary data.</text>
</comment>
<evidence type="ECO:0000313" key="1">
    <source>
        <dbReference type="EMBL" id="GFU23358.1"/>
    </source>
</evidence>
<keyword evidence="2" id="KW-1185">Reference proteome</keyword>
<sequence>MLLHRNPATHLPAPEPKFITGYTGFCPDLLDKIGMNYPWSTHKVLSKQLDIAMRLAPTKASRRRYPFQGDGFRQCECPGHLRRDMKIYLTKKSDCKCSDQETKPKYSCSSVNFRETKGNITPSMSQFFKTQKRIFCKVMHDMEKKTRGHAVKECHQPCCL</sequence>